<dbReference type="Pfam" id="PF07670">
    <property type="entry name" value="Gate"/>
    <property type="match status" value="1"/>
</dbReference>
<feature type="transmembrane region" description="Helical" evidence="1">
    <location>
        <begin position="36"/>
        <end position="57"/>
    </location>
</feature>
<feature type="transmembrane region" description="Helical" evidence="1">
    <location>
        <begin position="364"/>
        <end position="381"/>
    </location>
</feature>
<comment type="caution">
    <text evidence="3">The sequence shown here is derived from an EMBL/GenBank/DDBJ whole genome shotgun (WGS) entry which is preliminary data.</text>
</comment>
<sequence length="389" mass="42851">MTQRMYPQLFSASIFFCLLGLILYPEEALNASSRGLDLWWTVVFPSLLPFFILSDLLPNATWTNYIGRLLEKVMKPLFRVSGQGAIVMILGFSSGFPVGAKMSVKLYNEGTISRADAQRLICYTNGASPIFIIGAIAAGLLQTPQVGLLLLLAHYAGNVIIGIVVGRLIRDRDNHENRPPPPVNHHTPPLGSALQSAVTTSVQQLLVIGGLIVFFSVISEVVIQFSLFDFPHTLLSSLSSFFSISPDWTTGFMLGVLEMSNGVANVAIAENDFIVRCVVILSIISFGGFCIHAQILSSIHQSPLSYRPFLYCRIVHSFLSPLLFLGCLYINERYNLSPSLLTQEASTFPTTSWFSDLLQIGHEYGPLITILSIVIAVRFLTKQRSTTTK</sequence>
<dbReference type="InterPro" id="IPR011642">
    <property type="entry name" value="Gate_dom"/>
</dbReference>
<protein>
    <submittedName>
        <fullName evidence="3">Nucleoside recognition domain-containing protein</fullName>
    </submittedName>
</protein>
<feature type="transmembrane region" description="Helical" evidence="1">
    <location>
        <begin position="77"/>
        <end position="99"/>
    </location>
</feature>
<feature type="transmembrane region" description="Helical" evidence="1">
    <location>
        <begin position="147"/>
        <end position="169"/>
    </location>
</feature>
<feature type="transmembrane region" description="Helical" evidence="1">
    <location>
        <begin position="6"/>
        <end position="24"/>
    </location>
</feature>
<evidence type="ECO:0000256" key="1">
    <source>
        <dbReference type="SAM" id="Phobius"/>
    </source>
</evidence>
<dbReference type="EMBL" id="JBFMIA010000003">
    <property type="protein sequence ID" value="MEW9501415.1"/>
    <property type="molecule type" value="Genomic_DNA"/>
</dbReference>
<gene>
    <name evidence="3" type="ORF">AB1471_06320</name>
</gene>
<accession>A0ABV3Q240</accession>
<dbReference type="Proteomes" id="UP001556040">
    <property type="component" value="Unassembled WGS sequence"/>
</dbReference>
<keyword evidence="1" id="KW-1133">Transmembrane helix</keyword>
<dbReference type="RefSeq" id="WP_367778887.1">
    <property type="nucleotide sequence ID" value="NZ_JBFMIA010000003.1"/>
</dbReference>
<reference evidence="3 4" key="1">
    <citation type="journal article" date="1979" name="Int. J. Syst. Evol. Microbiol.">
        <title>Bacillus globisporus subsp. marinus subsp. nov.</title>
        <authorList>
            <person name="Liu H."/>
        </authorList>
    </citation>
    <scope>NUCLEOTIDE SEQUENCE [LARGE SCALE GENOMIC DNA]</scope>
    <source>
        <strain evidence="3 4">DSM 1297</strain>
    </source>
</reference>
<feature type="transmembrane region" description="Helical" evidence="1">
    <location>
        <begin position="120"/>
        <end position="141"/>
    </location>
</feature>
<keyword evidence="1" id="KW-0472">Membrane</keyword>
<evidence type="ECO:0000313" key="4">
    <source>
        <dbReference type="Proteomes" id="UP001556040"/>
    </source>
</evidence>
<feature type="domain" description="Nucleoside transporter/FeoB GTPase Gate" evidence="2">
    <location>
        <begin position="41"/>
        <end position="123"/>
    </location>
</feature>
<evidence type="ECO:0000259" key="2">
    <source>
        <dbReference type="Pfam" id="PF07670"/>
    </source>
</evidence>
<feature type="transmembrane region" description="Helical" evidence="1">
    <location>
        <begin position="205"/>
        <end position="228"/>
    </location>
</feature>
<feature type="transmembrane region" description="Helical" evidence="1">
    <location>
        <begin position="273"/>
        <end position="296"/>
    </location>
</feature>
<proteinExistence type="predicted"/>
<keyword evidence="1" id="KW-0812">Transmembrane</keyword>
<evidence type="ECO:0000313" key="3">
    <source>
        <dbReference type="EMBL" id="MEW9501415.1"/>
    </source>
</evidence>
<name>A0ABV3Q240_9BACL</name>
<organism evidence="3 4">
    <name type="scientific">Jeotgalibacillus marinus</name>
    <dbReference type="NCBI Taxonomy" id="86667"/>
    <lineage>
        <taxon>Bacteria</taxon>
        <taxon>Bacillati</taxon>
        <taxon>Bacillota</taxon>
        <taxon>Bacilli</taxon>
        <taxon>Bacillales</taxon>
        <taxon>Caryophanaceae</taxon>
        <taxon>Jeotgalibacillus</taxon>
    </lineage>
</organism>
<keyword evidence="4" id="KW-1185">Reference proteome</keyword>